<comment type="caution">
    <text evidence="1">The sequence shown here is derived from an EMBL/GenBank/DDBJ whole genome shotgun (WGS) entry which is preliminary data.</text>
</comment>
<organism evidence="1 2">
    <name type="scientific">Mycobacterium colombiense CECT 3035</name>
    <dbReference type="NCBI Taxonomy" id="1041522"/>
    <lineage>
        <taxon>Bacteria</taxon>
        <taxon>Bacillati</taxon>
        <taxon>Actinomycetota</taxon>
        <taxon>Actinomycetes</taxon>
        <taxon>Mycobacteriales</taxon>
        <taxon>Mycobacteriaceae</taxon>
        <taxon>Mycobacterium</taxon>
        <taxon>Mycobacterium avium complex (MAC)</taxon>
    </lineage>
</organism>
<accession>J5EJ58</accession>
<reference evidence="1 2" key="1">
    <citation type="journal article" date="2011" name="J. Bacteriol.">
        <title>Genome sequence of the Mycobacterium colombiense type strain, CECT 3035.</title>
        <authorList>
            <person name="Gonzalez-Perez M."/>
            <person name="Murcia M.I."/>
            <person name="Landsman D."/>
            <person name="Jordan I.K."/>
            <person name="Marino-Ramirez L."/>
        </authorList>
    </citation>
    <scope>NUCLEOTIDE SEQUENCE [LARGE SCALE GENOMIC DNA]</scope>
    <source>
        <strain evidence="1 2">CECT 3035</strain>
    </source>
</reference>
<dbReference type="Proteomes" id="UP000006455">
    <property type="component" value="Unassembled WGS sequence"/>
</dbReference>
<evidence type="ECO:0000313" key="1">
    <source>
        <dbReference type="EMBL" id="EJO89484.1"/>
    </source>
</evidence>
<sequence length="69" mass="7504">MVADGEAVHLGPYINDLAGELVAEDRARGHLQKPVTIGEMQIRSADPATPHPDHHVSWVGDWNRALLDG</sequence>
<name>J5EJ58_9MYCO</name>
<dbReference type="EMBL" id="AFVW02000002">
    <property type="protein sequence ID" value="EJO89484.1"/>
    <property type="molecule type" value="Genomic_DNA"/>
</dbReference>
<dbReference type="AlphaFoldDB" id="J5EJ58"/>
<gene>
    <name evidence="1" type="ORF">MCOL_V204825</name>
</gene>
<protein>
    <submittedName>
        <fullName evidence="1">Uncharacterized protein</fullName>
    </submittedName>
</protein>
<proteinExistence type="predicted"/>
<evidence type="ECO:0000313" key="2">
    <source>
        <dbReference type="Proteomes" id="UP000006455"/>
    </source>
</evidence>